<dbReference type="AlphaFoldDB" id="A0A6C0JHF0"/>
<dbReference type="SMART" id="SM01052">
    <property type="entry name" value="CAP_GLY"/>
    <property type="match status" value="1"/>
</dbReference>
<reference evidence="4" key="1">
    <citation type="journal article" date="2020" name="Nature">
        <title>Giant virus diversity and host interactions through global metagenomics.</title>
        <authorList>
            <person name="Schulz F."/>
            <person name="Roux S."/>
            <person name="Paez-Espino D."/>
            <person name="Jungbluth S."/>
            <person name="Walsh D.A."/>
            <person name="Denef V.J."/>
            <person name="McMahon K.D."/>
            <person name="Konstantinidis K.T."/>
            <person name="Eloe-Fadrosh E.A."/>
            <person name="Kyrpides N.C."/>
            <person name="Woyke T."/>
        </authorList>
    </citation>
    <scope>NUCLEOTIDE SEQUENCE</scope>
    <source>
        <strain evidence="4">GVMAG-M-3300025890-48</strain>
    </source>
</reference>
<feature type="region of interest" description="Disordered" evidence="2">
    <location>
        <begin position="340"/>
        <end position="366"/>
    </location>
</feature>
<protein>
    <recommendedName>
        <fullName evidence="3">CAP-Gly domain-containing protein</fullName>
    </recommendedName>
</protein>
<organism evidence="4">
    <name type="scientific">viral metagenome</name>
    <dbReference type="NCBI Taxonomy" id="1070528"/>
    <lineage>
        <taxon>unclassified sequences</taxon>
        <taxon>metagenomes</taxon>
        <taxon>organismal metagenomes</taxon>
    </lineage>
</organism>
<dbReference type="GO" id="GO:0034453">
    <property type="term" value="P:microtubule anchoring"/>
    <property type="evidence" value="ECO:0007669"/>
    <property type="project" value="InterPro"/>
</dbReference>
<dbReference type="InterPro" id="IPR036859">
    <property type="entry name" value="CAP-Gly_dom_sf"/>
</dbReference>
<dbReference type="PANTHER" id="PTHR13958:SF3">
    <property type="entry name" value="CAP-GLY DOMAIN-CONTAINING PROTEIN-RELATED"/>
    <property type="match status" value="1"/>
</dbReference>
<name>A0A6C0JHF0_9ZZZZ</name>
<proteinExistence type="predicted"/>
<dbReference type="PROSITE" id="PS50245">
    <property type="entry name" value="CAP_GLY_2"/>
    <property type="match status" value="1"/>
</dbReference>
<dbReference type="SUPFAM" id="SSF74924">
    <property type="entry name" value="Cap-Gly domain"/>
    <property type="match status" value="1"/>
</dbReference>
<dbReference type="InterPro" id="IPR028750">
    <property type="entry name" value="CEP350/CC187"/>
</dbReference>
<keyword evidence="1" id="KW-0175">Coiled coil</keyword>
<dbReference type="PANTHER" id="PTHR13958">
    <property type="entry name" value="CENTROSOME-ASSOCIATED PROTEIN 350"/>
    <property type="match status" value="1"/>
</dbReference>
<dbReference type="Pfam" id="PF01302">
    <property type="entry name" value="CAP_GLY"/>
    <property type="match status" value="1"/>
</dbReference>
<sequence length="474" mass="55493">MFKHNDIDKRFLDMLSQRKSAIHILDEVKYKIITLNEFHKKLLSKNNKQHYNFVLDTLFFKIDVIKKDYYQLNRKLKSFDNRMYYDYSTLYNSVKEYTFKNVGDKSVSNHILFSYNFKPYKHLDKKVVYSINSSINIKHCIVQCLQILKCYLECKSNKNKNNEKDKLLNINNLVHSEMFASEILQSKLDLFYNYLRSFSNDYYDYYTRLILNIKLLLGIANHDLEIKDSIEVSRENNEANKEKEIEMIEIENKIIEIKTPSTDIDTIRNVISNNFINAETKLVLDNILNKVSSMQTNTSNKNIVLEIKEMSNQNEEQDEERDTTNNDDVVIEIISNEPHNEDDINIDNHVNDNHVNDNDVNDNDVNSKDEISEKIEVLSNASSDSLDTLKHKHNFSVSSIGRRVYVDGYSSPGTLLFYGNHNIDNSKRCGVELDKPIGKNNGTIKNHKYFTCKEKHGVLVVPWKITFLDDIPMK</sequence>
<accession>A0A6C0JHF0</accession>
<evidence type="ECO:0000259" key="3">
    <source>
        <dbReference type="PROSITE" id="PS50245"/>
    </source>
</evidence>
<feature type="coiled-coil region" evidence="1">
    <location>
        <begin position="300"/>
        <end position="327"/>
    </location>
</feature>
<feature type="domain" description="CAP-Gly" evidence="3">
    <location>
        <begin position="419"/>
        <end position="461"/>
    </location>
</feature>
<dbReference type="InterPro" id="IPR000938">
    <property type="entry name" value="CAP-Gly_domain"/>
</dbReference>
<dbReference type="Gene3D" id="2.30.30.190">
    <property type="entry name" value="CAP Gly-rich-like domain"/>
    <property type="match status" value="1"/>
</dbReference>
<dbReference type="GO" id="GO:0005813">
    <property type="term" value="C:centrosome"/>
    <property type="evidence" value="ECO:0007669"/>
    <property type="project" value="InterPro"/>
</dbReference>
<dbReference type="GO" id="GO:0008017">
    <property type="term" value="F:microtubule binding"/>
    <property type="evidence" value="ECO:0007669"/>
    <property type="project" value="InterPro"/>
</dbReference>
<evidence type="ECO:0000256" key="1">
    <source>
        <dbReference type="SAM" id="Coils"/>
    </source>
</evidence>
<dbReference type="EMBL" id="MN740371">
    <property type="protein sequence ID" value="QHU03198.1"/>
    <property type="molecule type" value="Genomic_DNA"/>
</dbReference>
<evidence type="ECO:0000256" key="2">
    <source>
        <dbReference type="SAM" id="MobiDB-lite"/>
    </source>
</evidence>
<evidence type="ECO:0000313" key="4">
    <source>
        <dbReference type="EMBL" id="QHU03198.1"/>
    </source>
</evidence>